<evidence type="ECO:0000313" key="6">
    <source>
        <dbReference type="EMBL" id="AWB34878.1"/>
    </source>
</evidence>
<accession>A0A2R4XM57</accession>
<keyword evidence="3 4" id="KW-0732">Signal</keyword>
<dbReference type="GO" id="GO:0043190">
    <property type="term" value="C:ATP-binding cassette (ABC) transporter complex"/>
    <property type="evidence" value="ECO:0007669"/>
    <property type="project" value="InterPro"/>
</dbReference>
<dbReference type="InterPro" id="IPR000914">
    <property type="entry name" value="SBP_5_dom"/>
</dbReference>
<evidence type="ECO:0000256" key="4">
    <source>
        <dbReference type="SAM" id="SignalP"/>
    </source>
</evidence>
<gene>
    <name evidence="6" type="ORF">DBV39_15350</name>
</gene>
<dbReference type="PIRSF" id="PIRSF002741">
    <property type="entry name" value="MppA"/>
    <property type="match status" value="1"/>
</dbReference>
<proteinExistence type="inferred from homology"/>
<dbReference type="AlphaFoldDB" id="A0A2R4XM57"/>
<keyword evidence="2" id="KW-0813">Transport</keyword>
<dbReference type="Pfam" id="PF00496">
    <property type="entry name" value="SBP_bac_5"/>
    <property type="match status" value="1"/>
</dbReference>
<evidence type="ECO:0000256" key="2">
    <source>
        <dbReference type="ARBA" id="ARBA00022448"/>
    </source>
</evidence>
<dbReference type="PANTHER" id="PTHR30290:SF9">
    <property type="entry name" value="OLIGOPEPTIDE-BINDING PROTEIN APPA"/>
    <property type="match status" value="1"/>
</dbReference>
<name>A0A2R4XM57_9BURK</name>
<feature type="chain" id="PRO_5015339840" evidence="4">
    <location>
        <begin position="30"/>
        <end position="515"/>
    </location>
</feature>
<dbReference type="GO" id="GO:0015833">
    <property type="term" value="P:peptide transport"/>
    <property type="evidence" value="ECO:0007669"/>
    <property type="project" value="TreeGrafter"/>
</dbReference>
<comment type="similarity">
    <text evidence="1">Belongs to the bacterial solute-binding protein 5 family.</text>
</comment>
<reference evidence="6 7" key="1">
    <citation type="submission" date="2018-04" db="EMBL/GenBank/DDBJ databases">
        <title>Bordetella sp. HZ20 isolated from seawater.</title>
        <authorList>
            <person name="Sun C."/>
        </authorList>
    </citation>
    <scope>NUCLEOTIDE SEQUENCE [LARGE SCALE GENOMIC DNA]</scope>
    <source>
        <strain evidence="6 7">HZ20</strain>
    </source>
</reference>
<dbReference type="KEGG" id="boz:DBV39_15350"/>
<dbReference type="Gene3D" id="3.10.105.10">
    <property type="entry name" value="Dipeptide-binding Protein, Domain 3"/>
    <property type="match status" value="1"/>
</dbReference>
<dbReference type="EMBL" id="CP028901">
    <property type="protein sequence ID" value="AWB34878.1"/>
    <property type="molecule type" value="Genomic_DNA"/>
</dbReference>
<dbReference type="InterPro" id="IPR030678">
    <property type="entry name" value="Peptide/Ni-bd"/>
</dbReference>
<dbReference type="GO" id="GO:0030288">
    <property type="term" value="C:outer membrane-bounded periplasmic space"/>
    <property type="evidence" value="ECO:0007669"/>
    <property type="project" value="UniProtKB-ARBA"/>
</dbReference>
<evidence type="ECO:0000256" key="1">
    <source>
        <dbReference type="ARBA" id="ARBA00005695"/>
    </source>
</evidence>
<dbReference type="Proteomes" id="UP000244571">
    <property type="component" value="Chromosome"/>
</dbReference>
<evidence type="ECO:0000313" key="7">
    <source>
        <dbReference type="Proteomes" id="UP000244571"/>
    </source>
</evidence>
<dbReference type="CDD" id="cd00995">
    <property type="entry name" value="PBP2_NikA_DppA_OppA_like"/>
    <property type="match status" value="1"/>
</dbReference>
<dbReference type="Gene3D" id="3.90.76.10">
    <property type="entry name" value="Dipeptide-binding Protein, Domain 1"/>
    <property type="match status" value="1"/>
</dbReference>
<evidence type="ECO:0000256" key="3">
    <source>
        <dbReference type="ARBA" id="ARBA00022729"/>
    </source>
</evidence>
<dbReference type="PANTHER" id="PTHR30290">
    <property type="entry name" value="PERIPLASMIC BINDING COMPONENT OF ABC TRANSPORTER"/>
    <property type="match status" value="1"/>
</dbReference>
<feature type="signal peptide" evidence="4">
    <location>
        <begin position="1"/>
        <end position="29"/>
    </location>
</feature>
<dbReference type="InterPro" id="IPR039424">
    <property type="entry name" value="SBP_5"/>
</dbReference>
<feature type="domain" description="Solute-binding protein family 5" evidence="5">
    <location>
        <begin position="81"/>
        <end position="410"/>
    </location>
</feature>
<evidence type="ECO:0000259" key="5">
    <source>
        <dbReference type="Pfam" id="PF00496"/>
    </source>
</evidence>
<organism evidence="6 7">
    <name type="scientific">Orrella marina</name>
    <dbReference type="NCBI Taxonomy" id="2163011"/>
    <lineage>
        <taxon>Bacteria</taxon>
        <taxon>Pseudomonadati</taxon>
        <taxon>Pseudomonadota</taxon>
        <taxon>Betaproteobacteria</taxon>
        <taxon>Burkholderiales</taxon>
        <taxon>Alcaligenaceae</taxon>
        <taxon>Orrella</taxon>
    </lineage>
</organism>
<dbReference type="Gene3D" id="3.40.190.10">
    <property type="entry name" value="Periplasmic binding protein-like II"/>
    <property type="match status" value="1"/>
</dbReference>
<dbReference type="SUPFAM" id="SSF53850">
    <property type="entry name" value="Periplasmic binding protein-like II"/>
    <property type="match status" value="1"/>
</dbReference>
<sequence>MRTPMKHFKFAPFVLACAMLAATPLATHATSAVDPQAQRGGTLQIAVLGLDTSDPHRHAGSIAVQQVYVETLTSIADDGRVQPFLAESYDVSEDGKQYVFHLREGVKFHNGREMNASDVKANFERVSQKVTGGWLSGAMKLIRSVEAPDAKTVVIKLDKPYAPFLNLISELWIVAPESPGWDDQITQPIGTGPFMFGRWQPDVQLSAPRFDEYWQTGLPYLEEIVFDLRDSRDNSLGLRAGDLHIGSVGNDKIDTLKKAGFDVQTLKDTAWYFLSFNNRNPSELMSNPLVREAIASAIDKNAYMNFVAGSAGMPSNQPMRPGTYYWDEAIEADDKFAQPNLDRARELLKQAGVNPADHTLKIVSWQRDYAQVASQMVRALGFKIDHQALDDIGAQKLLGQYQWDLAPFNSGPRADVYLRYARFLSDGPSPMLWGGIQDKELDARIASAVSSPNSDQARANYLDAWRHMIDKQYTVGIGHAANAIAVSPEVRGYQTGYTWSQNRVDGGVARTWLAR</sequence>
<protein>
    <submittedName>
        <fullName evidence="6">Peptide ABC transporter substrate-binding protein</fullName>
    </submittedName>
</protein>
<dbReference type="OrthoDB" id="9801799at2"/>
<dbReference type="GO" id="GO:1904680">
    <property type="term" value="F:peptide transmembrane transporter activity"/>
    <property type="evidence" value="ECO:0007669"/>
    <property type="project" value="TreeGrafter"/>
</dbReference>
<keyword evidence="7" id="KW-1185">Reference proteome</keyword>